<evidence type="ECO:0000256" key="6">
    <source>
        <dbReference type="ARBA" id="ARBA00022691"/>
    </source>
</evidence>
<evidence type="ECO:0000256" key="3">
    <source>
        <dbReference type="ARBA" id="ARBA00022573"/>
    </source>
</evidence>
<sequence>MAGKLYGLGVGPGDPELLTLKAWRVLQSVDVLCVPKSRAEKESLALSIVKKAVDKQFDILELLFPMSTDNEVLARHWDQAAVQVISELRKGRHVAFITIGDPMFYSTYAYLLERIKGSHPEIEVETIPGVTAFAACSAFINEALTEGEEKLAVIPAAYGIEELKEIVKKFENIVLMKVNRIYDEVVQLLREEKLLDKAVFVSRCGYPDQFYTTDLESLVGKDKDYMSIMIIRKAGWRRL</sequence>
<organism evidence="9 10">
    <name type="scientific">Thermincola potens (strain JR)</name>
    <dbReference type="NCBI Taxonomy" id="635013"/>
    <lineage>
        <taxon>Bacteria</taxon>
        <taxon>Bacillati</taxon>
        <taxon>Bacillota</taxon>
        <taxon>Clostridia</taxon>
        <taxon>Eubacteriales</taxon>
        <taxon>Thermincolaceae</taxon>
        <taxon>Thermincola</taxon>
    </lineage>
</organism>
<dbReference type="PANTHER" id="PTHR43467:SF2">
    <property type="entry name" value="COBALT-PRECORRIN-2 C(20)-METHYLTRANSFERASE"/>
    <property type="match status" value="1"/>
</dbReference>
<dbReference type="InterPro" id="IPR014777">
    <property type="entry name" value="4pyrrole_Mease_sub1"/>
</dbReference>
<keyword evidence="5 9" id="KW-0808">Transferase</keyword>
<comment type="similarity">
    <text evidence="2 7">Belongs to the precorrin methyltransferase family.</text>
</comment>
<accession>D5XFJ9</accession>
<dbReference type="KEGG" id="tjr:TherJR_1568"/>
<dbReference type="GO" id="GO:0043781">
    <property type="term" value="F:cobalt-factor II C20-methyltransferase activity"/>
    <property type="evidence" value="ECO:0007669"/>
    <property type="project" value="UniProtKB-EC"/>
</dbReference>
<evidence type="ECO:0000256" key="5">
    <source>
        <dbReference type="ARBA" id="ARBA00022679"/>
    </source>
</evidence>
<dbReference type="EC" id="2.1.1.151" evidence="9"/>
<dbReference type="UniPathway" id="UPA00148"/>
<dbReference type="RefSeq" id="WP_013120435.1">
    <property type="nucleotide sequence ID" value="NC_014152.1"/>
</dbReference>
<dbReference type="Proteomes" id="UP000002377">
    <property type="component" value="Chromosome"/>
</dbReference>
<name>D5XFJ9_THEPJ</name>
<protein>
    <submittedName>
        <fullName evidence="9">Precorrin-2 C20-methyltransferase</fullName>
        <ecNumber evidence="9">2.1.1.151</ecNumber>
    </submittedName>
</protein>
<dbReference type="AlphaFoldDB" id="D5XFJ9"/>
<gene>
    <name evidence="9" type="ordered locus">TherJR_1568</name>
</gene>
<evidence type="ECO:0000313" key="10">
    <source>
        <dbReference type="Proteomes" id="UP000002377"/>
    </source>
</evidence>
<keyword evidence="6" id="KW-0949">S-adenosyl-L-methionine</keyword>
<dbReference type="GO" id="GO:0009236">
    <property type="term" value="P:cobalamin biosynthetic process"/>
    <property type="evidence" value="ECO:0007669"/>
    <property type="project" value="UniProtKB-UniRule"/>
</dbReference>
<dbReference type="InterPro" id="IPR006364">
    <property type="entry name" value="CobI/CbiL/CobIJ_dom"/>
</dbReference>
<keyword evidence="4 9" id="KW-0489">Methyltransferase</keyword>
<dbReference type="PIRSF" id="PIRSF036427">
    <property type="entry name" value="Precrrn-2_mtase"/>
    <property type="match status" value="1"/>
</dbReference>
<evidence type="ECO:0000259" key="8">
    <source>
        <dbReference type="Pfam" id="PF00590"/>
    </source>
</evidence>
<dbReference type="eggNOG" id="COG2243">
    <property type="taxonomic scope" value="Bacteria"/>
</dbReference>
<dbReference type="Pfam" id="PF00590">
    <property type="entry name" value="TP_methylase"/>
    <property type="match status" value="1"/>
</dbReference>
<comment type="pathway">
    <text evidence="1">Cofactor biosynthesis; adenosylcobalamin biosynthesis.</text>
</comment>
<proteinExistence type="inferred from homology"/>
<dbReference type="InterPro" id="IPR000878">
    <property type="entry name" value="4pyrrol_Mease"/>
</dbReference>
<evidence type="ECO:0000256" key="1">
    <source>
        <dbReference type="ARBA" id="ARBA00004953"/>
    </source>
</evidence>
<evidence type="ECO:0000256" key="2">
    <source>
        <dbReference type="ARBA" id="ARBA00005879"/>
    </source>
</evidence>
<dbReference type="NCBIfam" id="TIGR01467">
    <property type="entry name" value="cobI_cbiL"/>
    <property type="match status" value="1"/>
</dbReference>
<dbReference type="InterPro" id="IPR014776">
    <property type="entry name" value="4pyrrole_Mease_sub2"/>
</dbReference>
<dbReference type="SUPFAM" id="SSF53790">
    <property type="entry name" value="Tetrapyrrole methylase"/>
    <property type="match status" value="1"/>
</dbReference>
<dbReference type="Gene3D" id="3.40.1010.10">
    <property type="entry name" value="Cobalt-precorrin-4 Transmethylase, Domain 1"/>
    <property type="match status" value="1"/>
</dbReference>
<dbReference type="PANTHER" id="PTHR43467">
    <property type="entry name" value="COBALT-PRECORRIN-2 C(20)-METHYLTRANSFERASE"/>
    <property type="match status" value="1"/>
</dbReference>
<dbReference type="GO" id="GO:0030788">
    <property type="term" value="F:precorrin-2 C20-methyltransferase activity"/>
    <property type="evidence" value="ECO:0007669"/>
    <property type="project" value="InterPro"/>
</dbReference>
<evidence type="ECO:0000256" key="7">
    <source>
        <dbReference type="PIRNR" id="PIRNR036427"/>
    </source>
</evidence>
<dbReference type="OrthoDB" id="9804789at2"/>
<keyword evidence="10" id="KW-1185">Reference proteome</keyword>
<dbReference type="InterPro" id="IPR012382">
    <property type="entry name" value="CobI/CbiL"/>
</dbReference>
<evidence type="ECO:0000313" key="9">
    <source>
        <dbReference type="EMBL" id="ADG82420.1"/>
    </source>
</evidence>
<evidence type="ECO:0000256" key="4">
    <source>
        <dbReference type="ARBA" id="ARBA00022603"/>
    </source>
</evidence>
<dbReference type="Gene3D" id="3.30.950.10">
    <property type="entry name" value="Methyltransferase, Cobalt-precorrin-4 Transmethylase, Domain 2"/>
    <property type="match status" value="1"/>
</dbReference>
<dbReference type="HOGENOM" id="CLU_076014_2_1_9"/>
<reference evidence="9 10" key="1">
    <citation type="submission" date="2010-05" db="EMBL/GenBank/DDBJ databases">
        <title>Complete sequence of Thermincola sp. JR.</title>
        <authorList>
            <consortium name="US DOE Joint Genome Institute"/>
            <person name="Lucas S."/>
            <person name="Copeland A."/>
            <person name="Lapidus A."/>
            <person name="Cheng J.-F."/>
            <person name="Bruce D."/>
            <person name="Goodwin L."/>
            <person name="Pitluck S."/>
            <person name="Chertkov O."/>
            <person name="Detter J.C."/>
            <person name="Han C."/>
            <person name="Tapia R."/>
            <person name="Land M."/>
            <person name="Hauser L."/>
            <person name="Kyrpides N."/>
            <person name="Mikhailova N."/>
            <person name="Hazen T.C."/>
            <person name="Woyke T."/>
        </authorList>
    </citation>
    <scope>NUCLEOTIDE SEQUENCE [LARGE SCALE GENOMIC DNA]</scope>
    <source>
        <strain evidence="9 10">JR</strain>
    </source>
</reference>
<dbReference type="InterPro" id="IPR035996">
    <property type="entry name" value="4pyrrol_Methylase_sf"/>
</dbReference>
<feature type="domain" description="Tetrapyrrole methylase" evidence="8">
    <location>
        <begin position="4"/>
        <end position="217"/>
    </location>
</feature>
<dbReference type="STRING" id="635013.TherJR_1568"/>
<dbReference type="EMBL" id="CP002028">
    <property type="protein sequence ID" value="ADG82420.1"/>
    <property type="molecule type" value="Genomic_DNA"/>
</dbReference>
<dbReference type="GO" id="GO:0032259">
    <property type="term" value="P:methylation"/>
    <property type="evidence" value="ECO:0007669"/>
    <property type="project" value="UniProtKB-KW"/>
</dbReference>
<keyword evidence="3" id="KW-0169">Cobalamin biosynthesis</keyword>
<dbReference type="CDD" id="cd11645">
    <property type="entry name" value="Precorrin_2_C20_MT"/>
    <property type="match status" value="1"/>
</dbReference>